<keyword evidence="1" id="KW-1133">Transmembrane helix</keyword>
<sequence length="115" mass="12742">MLIPDLAWIVATAEDTGGSPDIGKILNQFGQYGIVGLAVILLIVGVMVPKYVMNNLMAEKDSWRQAFENERDAHQLTHEQLAKAEERGDVAIEQGKTVTRLLEELGHYPELPRSA</sequence>
<accession>A0A5P8JYR5</accession>
<evidence type="ECO:0000256" key="1">
    <source>
        <dbReference type="SAM" id="Phobius"/>
    </source>
</evidence>
<dbReference type="AlphaFoldDB" id="A0A5P8JYR5"/>
<reference evidence="2 3" key="1">
    <citation type="submission" date="2019-10" db="EMBL/GenBank/DDBJ databases">
        <title>Streptomyces sp. strain GY16 isolated from leaves of Broussonetia papyrifera.</title>
        <authorList>
            <person name="Mo P."/>
        </authorList>
    </citation>
    <scope>NUCLEOTIDE SEQUENCE [LARGE SCALE GENOMIC DNA]</scope>
    <source>
        <strain evidence="2 3">GY16</strain>
    </source>
</reference>
<dbReference type="RefSeq" id="WP_152167092.1">
    <property type="nucleotide sequence ID" value="NZ_CP045096.1"/>
</dbReference>
<evidence type="ECO:0000313" key="3">
    <source>
        <dbReference type="Proteomes" id="UP000327294"/>
    </source>
</evidence>
<gene>
    <name evidence="2" type="ORF">F9278_04440</name>
</gene>
<feature type="transmembrane region" description="Helical" evidence="1">
    <location>
        <begin position="29"/>
        <end position="48"/>
    </location>
</feature>
<proteinExistence type="predicted"/>
<name>A0A5P8JYR5_9ACTN</name>
<dbReference type="EMBL" id="CP045096">
    <property type="protein sequence ID" value="QFQ95559.1"/>
    <property type="molecule type" value="Genomic_DNA"/>
</dbReference>
<keyword evidence="3" id="KW-1185">Reference proteome</keyword>
<protein>
    <submittedName>
        <fullName evidence="2">Uncharacterized protein</fullName>
    </submittedName>
</protein>
<keyword evidence="1" id="KW-0472">Membrane</keyword>
<dbReference type="Proteomes" id="UP000327294">
    <property type="component" value="Chromosome"/>
</dbReference>
<keyword evidence="1" id="KW-0812">Transmembrane</keyword>
<evidence type="ECO:0000313" key="2">
    <source>
        <dbReference type="EMBL" id="QFQ95559.1"/>
    </source>
</evidence>
<dbReference type="KEGG" id="sphv:F9278_04440"/>
<organism evidence="2 3">
    <name type="scientific">Streptomyces phaeolivaceus</name>
    <dbReference type="NCBI Taxonomy" id="2653200"/>
    <lineage>
        <taxon>Bacteria</taxon>
        <taxon>Bacillati</taxon>
        <taxon>Actinomycetota</taxon>
        <taxon>Actinomycetes</taxon>
        <taxon>Kitasatosporales</taxon>
        <taxon>Streptomycetaceae</taxon>
        <taxon>Streptomyces</taxon>
    </lineage>
</organism>